<comment type="subcellular location">
    <subcellularLocation>
        <location evidence="1">Cell inner membrane</location>
        <topology evidence="1">Multi-pass membrane protein</topology>
    </subcellularLocation>
</comment>
<dbReference type="GO" id="GO:0005886">
    <property type="term" value="C:plasma membrane"/>
    <property type="evidence" value="ECO:0007669"/>
    <property type="project" value="UniProtKB-SubCell"/>
</dbReference>
<keyword evidence="6" id="KW-0029">Amino-acid transport</keyword>
<keyword evidence="3" id="KW-1003">Cell membrane</keyword>
<evidence type="ECO:0000256" key="5">
    <source>
        <dbReference type="ARBA" id="ARBA00022692"/>
    </source>
</evidence>
<keyword evidence="5 9" id="KW-0812">Transmembrane</keyword>
<keyword evidence="8 9" id="KW-0472">Membrane</keyword>
<proteinExistence type="predicted"/>
<evidence type="ECO:0000256" key="7">
    <source>
        <dbReference type="ARBA" id="ARBA00022989"/>
    </source>
</evidence>
<keyword evidence="7 9" id="KW-1133">Transmembrane helix</keyword>
<gene>
    <name evidence="10" type="ORF">JCM19231_3437</name>
</gene>
<evidence type="ECO:0000256" key="3">
    <source>
        <dbReference type="ARBA" id="ARBA00022475"/>
    </source>
</evidence>
<evidence type="ECO:0000313" key="10">
    <source>
        <dbReference type="EMBL" id="GAM59769.1"/>
    </source>
</evidence>
<evidence type="ECO:0000256" key="1">
    <source>
        <dbReference type="ARBA" id="ARBA00004429"/>
    </source>
</evidence>
<reference evidence="10 11" key="1">
    <citation type="submission" date="2015-01" db="EMBL/GenBank/DDBJ databases">
        <title>Vibrio sp. C1 JCM 19231 whole genome shotgun sequence.</title>
        <authorList>
            <person name="Sawabe T."/>
            <person name="Meirelles P."/>
            <person name="Feng G."/>
            <person name="Sayaka M."/>
            <person name="Hattori M."/>
            <person name="Ohkuma M."/>
        </authorList>
    </citation>
    <scope>NUCLEOTIDE SEQUENCE [LARGE SCALE GENOMIC DNA]</scope>
    <source>
        <strain evidence="11">JCM 19231</strain>
    </source>
</reference>
<dbReference type="GO" id="GO:0003333">
    <property type="term" value="P:amino acid transmembrane transport"/>
    <property type="evidence" value="ECO:0007669"/>
    <property type="project" value="InterPro"/>
</dbReference>
<keyword evidence="2" id="KW-0813">Transport</keyword>
<protein>
    <submittedName>
        <fullName evidence="10">Tyrosine-specific transport protein</fullName>
    </submittedName>
</protein>
<dbReference type="InterPro" id="IPR018227">
    <property type="entry name" value="Amino_acid_transport_2"/>
</dbReference>
<keyword evidence="4" id="KW-0997">Cell inner membrane</keyword>
<dbReference type="Pfam" id="PF03222">
    <property type="entry name" value="Trp_Tyr_perm"/>
    <property type="match status" value="1"/>
</dbReference>
<dbReference type="AlphaFoldDB" id="A0A0B8PA30"/>
<feature type="transmembrane region" description="Helical" evidence="9">
    <location>
        <begin position="57"/>
        <end position="78"/>
    </location>
</feature>
<dbReference type="PANTHER" id="PTHR46997">
    <property type="entry name" value="LOW AFFINITY TRYPTOPHAN PERMEASE-RELATED"/>
    <property type="match status" value="1"/>
</dbReference>
<reference evidence="10 11" key="2">
    <citation type="submission" date="2015-01" db="EMBL/GenBank/DDBJ databases">
        <authorList>
            <consortium name="NBRP consortium"/>
            <person name="Sawabe T."/>
            <person name="Meirelles P."/>
            <person name="Feng G."/>
            <person name="Sayaka M."/>
            <person name="Hattori M."/>
            <person name="Ohkuma M."/>
        </authorList>
    </citation>
    <scope>NUCLEOTIDE SEQUENCE [LARGE SCALE GENOMIC DNA]</scope>
    <source>
        <strain evidence="11">JCM 19231</strain>
    </source>
</reference>
<accession>A0A0B8PA30</accession>
<evidence type="ECO:0000256" key="9">
    <source>
        <dbReference type="SAM" id="Phobius"/>
    </source>
</evidence>
<dbReference type="PANTHER" id="PTHR46997:SF2">
    <property type="entry name" value="TYROSINE-SPECIFIC TRANSPORT SYSTEM"/>
    <property type="match status" value="1"/>
</dbReference>
<dbReference type="GO" id="GO:0015173">
    <property type="term" value="F:aromatic amino acid transmembrane transporter activity"/>
    <property type="evidence" value="ECO:0007669"/>
    <property type="project" value="InterPro"/>
</dbReference>
<dbReference type="Proteomes" id="UP000031671">
    <property type="component" value="Unassembled WGS sequence"/>
</dbReference>
<evidence type="ECO:0000256" key="2">
    <source>
        <dbReference type="ARBA" id="ARBA00022448"/>
    </source>
</evidence>
<dbReference type="InterPro" id="IPR013059">
    <property type="entry name" value="Trp_tyr_transpt"/>
</dbReference>
<organism evidence="10 11">
    <name type="scientific">Vibrio ishigakensis</name>
    <dbReference type="NCBI Taxonomy" id="1481914"/>
    <lineage>
        <taxon>Bacteria</taxon>
        <taxon>Pseudomonadati</taxon>
        <taxon>Pseudomonadota</taxon>
        <taxon>Gammaproteobacteria</taxon>
        <taxon>Vibrionales</taxon>
        <taxon>Vibrionaceae</taxon>
        <taxon>Vibrio</taxon>
    </lineage>
</organism>
<evidence type="ECO:0000256" key="6">
    <source>
        <dbReference type="ARBA" id="ARBA00022970"/>
    </source>
</evidence>
<evidence type="ECO:0000256" key="4">
    <source>
        <dbReference type="ARBA" id="ARBA00022519"/>
    </source>
</evidence>
<dbReference type="EMBL" id="BBRZ01000222">
    <property type="protein sequence ID" value="GAM59769.1"/>
    <property type="molecule type" value="Genomic_DNA"/>
</dbReference>
<comment type="caution">
    <text evidence="10">The sequence shown here is derived from an EMBL/GenBank/DDBJ whole genome shotgun (WGS) entry which is preliminary data.</text>
</comment>
<evidence type="ECO:0000256" key="8">
    <source>
        <dbReference type="ARBA" id="ARBA00023136"/>
    </source>
</evidence>
<name>A0A0B8PA30_9VIBR</name>
<sequence length="82" mass="8820">MTYVLTFILPLVGAIMAADQFLSVLAYAGIILVFLAVFVPLAMVYKLRATDTLSESYAAEGGNMMMLFGLAFGGFLLVSQMV</sequence>
<keyword evidence="11" id="KW-1185">Reference proteome</keyword>
<evidence type="ECO:0000313" key="11">
    <source>
        <dbReference type="Proteomes" id="UP000031671"/>
    </source>
</evidence>
<feature type="transmembrane region" description="Helical" evidence="9">
    <location>
        <begin position="27"/>
        <end position="45"/>
    </location>
</feature>